<dbReference type="OrthoDB" id="9803773at2"/>
<dbReference type="GO" id="GO:0003677">
    <property type="term" value="F:DNA binding"/>
    <property type="evidence" value="ECO:0007669"/>
    <property type="project" value="UniProtKB-KW"/>
</dbReference>
<evidence type="ECO:0000256" key="1">
    <source>
        <dbReference type="ARBA" id="ARBA00022478"/>
    </source>
</evidence>
<comment type="catalytic activity">
    <reaction evidence="12">
        <text>ssDNA + n NTP = ssDNA/pppN(pN)n-1 hybrid + (n-1) diphosphate.</text>
        <dbReference type="EC" id="2.7.7.101"/>
    </reaction>
</comment>
<comment type="caution">
    <text evidence="17">The sequence shown here is derived from an EMBL/GenBank/DDBJ whole genome shotgun (WGS) entry which is preliminary data.</text>
</comment>
<dbReference type="GO" id="GO:1990077">
    <property type="term" value="C:primosome complex"/>
    <property type="evidence" value="ECO:0007669"/>
    <property type="project" value="UniProtKB-KW"/>
</dbReference>
<dbReference type="CDD" id="cd03364">
    <property type="entry name" value="TOPRIM_DnaG_primases"/>
    <property type="match status" value="1"/>
</dbReference>
<dbReference type="InterPro" id="IPR036977">
    <property type="entry name" value="DNA_primase_Znf_CHC2"/>
</dbReference>
<dbReference type="InterPro" id="IPR037068">
    <property type="entry name" value="DNA_primase_core_N_sf"/>
</dbReference>
<keyword evidence="10 12" id="KW-0238">DNA-binding</keyword>
<dbReference type="Proteomes" id="UP000011910">
    <property type="component" value="Unassembled WGS sequence"/>
</dbReference>
<evidence type="ECO:0000256" key="5">
    <source>
        <dbReference type="ARBA" id="ARBA00022705"/>
    </source>
</evidence>
<keyword evidence="8 12" id="KW-0862">Zinc</keyword>
<dbReference type="STRING" id="1279009.ADICEAN_03936"/>
<evidence type="ECO:0000256" key="14">
    <source>
        <dbReference type="PIRSR" id="PIRSR002811-1"/>
    </source>
</evidence>
<dbReference type="EC" id="2.7.7.101" evidence="12"/>
<reference evidence="17 18" key="1">
    <citation type="journal article" date="2013" name="Genome Announc.">
        <title>Draft Genome Sequence of Cesiribacter andamanensis Strain AMV16T, Isolated from a Soil Sample from a Mud Volcano in the Andaman Islands, India.</title>
        <authorList>
            <person name="Shivaji S."/>
            <person name="Ara S."/>
            <person name="Begum Z."/>
            <person name="Srinivas T.N."/>
            <person name="Singh A."/>
            <person name="Kumar Pinnaka A."/>
        </authorList>
    </citation>
    <scope>NUCLEOTIDE SEQUENCE [LARGE SCALE GENOMIC DNA]</scope>
    <source>
        <strain evidence="17 18">AMV16</strain>
    </source>
</reference>
<evidence type="ECO:0000256" key="4">
    <source>
        <dbReference type="ARBA" id="ARBA00022695"/>
    </source>
</evidence>
<evidence type="ECO:0000256" key="3">
    <source>
        <dbReference type="ARBA" id="ARBA00022679"/>
    </source>
</evidence>
<evidence type="ECO:0000256" key="15">
    <source>
        <dbReference type="SAM" id="MobiDB-lite"/>
    </source>
</evidence>
<dbReference type="InterPro" id="IPR006171">
    <property type="entry name" value="TOPRIM_dom"/>
</dbReference>
<dbReference type="Gene3D" id="3.90.980.10">
    <property type="entry name" value="DNA primase, catalytic core, N-terminal domain"/>
    <property type="match status" value="1"/>
</dbReference>
<dbReference type="InterPro" id="IPR050219">
    <property type="entry name" value="DnaG_primase"/>
</dbReference>
<dbReference type="PATRIC" id="fig|1279009.4.peg.3983"/>
<keyword evidence="18" id="KW-1185">Reference proteome</keyword>
<keyword evidence="11 12" id="KW-0804">Transcription</keyword>
<comment type="cofactor">
    <cofactor evidence="12 13 14">
        <name>Zn(2+)</name>
        <dbReference type="ChEBI" id="CHEBI:29105"/>
    </cofactor>
    <text evidence="12 13 14">Binds 1 zinc ion per monomer.</text>
</comment>
<comment type="function">
    <text evidence="12 13">RNA polymerase that catalyzes the synthesis of short RNA molecules used as primers for DNA polymerase during DNA replication.</text>
</comment>
<gene>
    <name evidence="12 17" type="primary">dnaG</name>
    <name evidence="17" type="ORF">ADICEAN_03936</name>
</gene>
<protein>
    <recommendedName>
        <fullName evidence="12 13">DNA primase</fullName>
        <ecNumber evidence="12">2.7.7.101</ecNumber>
    </recommendedName>
</protein>
<name>M7N150_9BACT</name>
<dbReference type="GO" id="GO:0003899">
    <property type="term" value="F:DNA-directed RNA polymerase activity"/>
    <property type="evidence" value="ECO:0007669"/>
    <property type="project" value="UniProtKB-UniRule"/>
</dbReference>
<evidence type="ECO:0000313" key="17">
    <source>
        <dbReference type="EMBL" id="EMR00941.1"/>
    </source>
</evidence>
<evidence type="ECO:0000259" key="16">
    <source>
        <dbReference type="PROSITE" id="PS50880"/>
    </source>
</evidence>
<dbReference type="Pfam" id="PF08275">
    <property type="entry name" value="DNAG_N"/>
    <property type="match status" value="1"/>
</dbReference>
<dbReference type="SMART" id="SM00400">
    <property type="entry name" value="ZnF_CHCC"/>
    <property type="match status" value="1"/>
</dbReference>
<dbReference type="GO" id="GO:0008270">
    <property type="term" value="F:zinc ion binding"/>
    <property type="evidence" value="ECO:0007669"/>
    <property type="project" value="UniProtKB-UniRule"/>
</dbReference>
<accession>M7N150</accession>
<proteinExistence type="inferred from homology"/>
<dbReference type="HAMAP" id="MF_00974">
    <property type="entry name" value="DNA_primase_DnaG"/>
    <property type="match status" value="1"/>
</dbReference>
<dbReference type="Pfam" id="PF01807">
    <property type="entry name" value="Zn_ribbon_DnaG"/>
    <property type="match status" value="1"/>
</dbReference>
<dbReference type="InterPro" id="IPR006295">
    <property type="entry name" value="DNA_primase_DnaG"/>
</dbReference>
<evidence type="ECO:0000256" key="6">
    <source>
        <dbReference type="ARBA" id="ARBA00022723"/>
    </source>
</evidence>
<evidence type="ECO:0000256" key="10">
    <source>
        <dbReference type="ARBA" id="ARBA00023125"/>
    </source>
</evidence>
<dbReference type="Gene3D" id="3.90.580.10">
    <property type="entry name" value="Zinc finger, CHC2-type domain"/>
    <property type="match status" value="1"/>
</dbReference>
<keyword evidence="6 12" id="KW-0479">Metal-binding</keyword>
<evidence type="ECO:0000256" key="8">
    <source>
        <dbReference type="ARBA" id="ARBA00022833"/>
    </source>
</evidence>
<evidence type="ECO:0000313" key="18">
    <source>
        <dbReference type="Proteomes" id="UP000011910"/>
    </source>
</evidence>
<dbReference type="RefSeq" id="WP_009197313.1">
    <property type="nucleotide sequence ID" value="NZ_AODQ01000164.1"/>
</dbReference>
<dbReference type="PANTHER" id="PTHR30313">
    <property type="entry name" value="DNA PRIMASE"/>
    <property type="match status" value="1"/>
</dbReference>
<evidence type="ECO:0000256" key="11">
    <source>
        <dbReference type="ARBA" id="ARBA00023163"/>
    </source>
</evidence>
<comment type="domain">
    <text evidence="12">Contains an N-terminal zinc-binding domain, a central core domain that contains the primase activity, and a C-terminal DnaB-binding domain.</text>
</comment>
<dbReference type="Pfam" id="PF13155">
    <property type="entry name" value="Toprim_2"/>
    <property type="match status" value="1"/>
</dbReference>
<dbReference type="GO" id="GO:0006269">
    <property type="term" value="P:DNA replication, synthesis of primer"/>
    <property type="evidence" value="ECO:0007669"/>
    <property type="project" value="UniProtKB-UniRule"/>
</dbReference>
<keyword evidence="5 12" id="KW-0235">DNA replication</keyword>
<feature type="zinc finger region" description="CHC2-type" evidence="12 14">
    <location>
        <begin position="38"/>
        <end position="62"/>
    </location>
</feature>
<dbReference type="Gene3D" id="3.40.1360.10">
    <property type="match status" value="1"/>
</dbReference>
<dbReference type="SMART" id="SM00493">
    <property type="entry name" value="TOPRIM"/>
    <property type="match status" value="1"/>
</dbReference>
<dbReference type="eggNOG" id="COG0358">
    <property type="taxonomic scope" value="Bacteria"/>
</dbReference>
<dbReference type="PANTHER" id="PTHR30313:SF2">
    <property type="entry name" value="DNA PRIMASE"/>
    <property type="match status" value="1"/>
</dbReference>
<sequence length="649" mass="73735">MRIGQDILAELQQRLDIEEVVGDYVSLKRKGRNLWACCPFHDEKSPSFSVAPDKGIYKCFGCGKAGDAINFVMEVESLSFMDAVKQLAQKYGLELPEEEADPQDLQEHQEKESLYIVLKFATEYFQDILKNHPEGKSIGYSYLRERGFSDAIIQKFELGYSTEAWDGLLKAATEKGYSIDLLEKAGLIILKEEKKYDRFRGRVIFPIHHPSGKPIAFGARMLGSDKKQPKYLNSPETPVYHKSNVLYGMHLAKRPIRQQDNCYLVEGYTDVISLHLCGIENVVASSGTSLTVEQIRLIGRYSKHITVLYDGDPAGLRASLRGIDLILEGGLQARVVVFPDGEDPDSYSRKLGATAFAAYLQQEATDFVVFKTQLLLKEAGKDPLRRTEVAREVVSSIALLQDPMAQAVYIKECSQLLNIDEPVLTAELQKVTRRKASQQQQQQQSFLPYPDAPPPDYYDAQPEPATAAKPQSVTTHFDSLALQELEGIRLLLRYGFKSLSENLLMQQYLLQEVADLEFKTPVYRQILELYRQQLEQGRILDEQFLLQQESAEIRQVVAELSMSRYELSAAWQERHHIYTTTEEDHLDKTALQYVLRHKFRFVRALIHENQQQLLHTSSEEGVTQILLVHQELKKAEMELAALLGNVIAG</sequence>
<dbReference type="EMBL" id="AODQ01000164">
    <property type="protein sequence ID" value="EMR00941.1"/>
    <property type="molecule type" value="Genomic_DNA"/>
</dbReference>
<feature type="region of interest" description="Disordered" evidence="15">
    <location>
        <begin position="434"/>
        <end position="472"/>
    </location>
</feature>
<keyword evidence="7 12" id="KW-0863">Zinc-finger</keyword>
<dbReference type="NCBIfam" id="TIGR01391">
    <property type="entry name" value="dnaG"/>
    <property type="match status" value="1"/>
</dbReference>
<dbReference type="SUPFAM" id="SSF57783">
    <property type="entry name" value="Zinc beta-ribbon"/>
    <property type="match status" value="1"/>
</dbReference>
<dbReference type="Pfam" id="PF10410">
    <property type="entry name" value="DnaB_bind"/>
    <property type="match status" value="1"/>
</dbReference>
<evidence type="ECO:0000256" key="13">
    <source>
        <dbReference type="PIRNR" id="PIRNR002811"/>
    </source>
</evidence>
<comment type="similarity">
    <text evidence="12 13">Belongs to the DnaG primase family.</text>
</comment>
<dbReference type="SUPFAM" id="SSF56731">
    <property type="entry name" value="DNA primase core"/>
    <property type="match status" value="1"/>
</dbReference>
<dbReference type="InterPro" id="IPR034151">
    <property type="entry name" value="TOPRIM_DnaG_bac"/>
</dbReference>
<keyword evidence="2 12" id="KW-0639">Primosome</keyword>
<dbReference type="PIRSF" id="PIRSF002811">
    <property type="entry name" value="DnaG"/>
    <property type="match status" value="1"/>
</dbReference>
<dbReference type="InterPro" id="IPR013264">
    <property type="entry name" value="DNAG_N"/>
</dbReference>
<keyword evidence="3 12" id="KW-0808">Transferase</keyword>
<organism evidence="17 18">
    <name type="scientific">Cesiribacter andamanensis AMV16</name>
    <dbReference type="NCBI Taxonomy" id="1279009"/>
    <lineage>
        <taxon>Bacteria</taxon>
        <taxon>Pseudomonadati</taxon>
        <taxon>Bacteroidota</taxon>
        <taxon>Cytophagia</taxon>
        <taxon>Cytophagales</taxon>
        <taxon>Cesiribacteraceae</taxon>
        <taxon>Cesiribacter</taxon>
    </lineage>
</organism>
<dbReference type="GO" id="GO:0005737">
    <property type="term" value="C:cytoplasm"/>
    <property type="evidence" value="ECO:0007669"/>
    <property type="project" value="TreeGrafter"/>
</dbReference>
<evidence type="ECO:0000256" key="12">
    <source>
        <dbReference type="HAMAP-Rule" id="MF_00974"/>
    </source>
</evidence>
<keyword evidence="1 12" id="KW-0240">DNA-directed RNA polymerase</keyword>
<evidence type="ECO:0000256" key="2">
    <source>
        <dbReference type="ARBA" id="ARBA00022515"/>
    </source>
</evidence>
<evidence type="ECO:0000256" key="9">
    <source>
        <dbReference type="ARBA" id="ARBA00022842"/>
    </source>
</evidence>
<dbReference type="AlphaFoldDB" id="M7N150"/>
<keyword evidence="9" id="KW-0460">Magnesium</keyword>
<keyword evidence="4 12" id="KW-0548">Nucleotidyltransferase</keyword>
<evidence type="ECO:0000256" key="7">
    <source>
        <dbReference type="ARBA" id="ARBA00022771"/>
    </source>
</evidence>
<dbReference type="GO" id="GO:0000428">
    <property type="term" value="C:DNA-directed RNA polymerase complex"/>
    <property type="evidence" value="ECO:0007669"/>
    <property type="project" value="UniProtKB-KW"/>
</dbReference>
<comment type="subunit">
    <text evidence="12">Monomer. Interacts with DnaB.</text>
</comment>
<dbReference type="PROSITE" id="PS50880">
    <property type="entry name" value="TOPRIM"/>
    <property type="match status" value="1"/>
</dbReference>
<dbReference type="InterPro" id="IPR019475">
    <property type="entry name" value="DNA_primase_DnaB-bd"/>
</dbReference>
<feature type="domain" description="Toprim" evidence="16">
    <location>
        <begin position="260"/>
        <end position="341"/>
    </location>
</feature>
<dbReference type="FunFam" id="3.90.580.10:FF:000001">
    <property type="entry name" value="DNA primase"/>
    <property type="match status" value="1"/>
</dbReference>
<dbReference type="InterPro" id="IPR030846">
    <property type="entry name" value="DnaG_bac"/>
</dbReference>
<dbReference type="InterPro" id="IPR002694">
    <property type="entry name" value="Znf_CHC2"/>
</dbReference>